<reference evidence="1" key="1">
    <citation type="submission" date="2021-02" db="EMBL/GenBank/DDBJ databases">
        <authorList>
            <person name="Nowell W R."/>
        </authorList>
    </citation>
    <scope>NUCLEOTIDE SEQUENCE</scope>
</reference>
<evidence type="ECO:0000313" key="2">
    <source>
        <dbReference type="Proteomes" id="UP000676336"/>
    </source>
</evidence>
<dbReference type="AlphaFoldDB" id="A0A8S2KDY9"/>
<dbReference type="EMBL" id="CAJOBI010000863">
    <property type="protein sequence ID" value="CAF3849485.1"/>
    <property type="molecule type" value="Genomic_DNA"/>
</dbReference>
<proteinExistence type="predicted"/>
<dbReference type="Proteomes" id="UP000676336">
    <property type="component" value="Unassembled WGS sequence"/>
</dbReference>
<accession>A0A8S2KDY9</accession>
<protein>
    <submittedName>
        <fullName evidence="1">Uncharacterized protein</fullName>
    </submittedName>
</protein>
<name>A0A8S2KDY9_9BILA</name>
<gene>
    <name evidence="1" type="ORF">SMN809_LOCUS3934</name>
</gene>
<sequence length="1267" mass="153256">MDFEKISSFTIDRPSTDKDNADDIPIWLHLTNEQFQELFRKIFSSISATTISIEELQQLAITMYQERKRLYEKQLWSTLLKTIENGLHRWPTMLKQVILSMNIVRNQSIEYFTDEMYSNAVQIYLQKPAIEQILQYETIIENILEKYIEEHFHLFDYDYDHDDEQLVQEIQQQLQSHNSNQMEMIEQMVNRKHELELWREEIQHLKNYQKENQWPSSFRYIHVGIPSFIETITDHIIQQQFIDQHKQILQDYKRQLLRLLITMSEEICSKIQTTFNHDISLFWNYQHSLPVKEQFSETILNLIDQRFSLMIRKIILCFFDLINMQENSKLFPNQFDVIDGDSYGIMARDDELEDDYFTQYRNDINENEIIQDDPQEHLSQRLSQLSMINKNDDDDDDDDSIPKYLQDELDKLTCTIDRKDLRHIAYILYELGRYKHLHDLWSLYLQAGLGQLLKSIQHEQPYWAYQETFIHQQLNDYKIKLDYYQKEYDSCKMDSYIQDVIEKLVNEYGLIEIHMDCQYTTALLYNKYHDHQLQVQYQKEASTKYQIDMGQKIFDTSFQLSTMNYELIYHRLQLLYDQPPRSYDKLEFQLLSKDLYEKLLQRTKTQLMSLRLLCLQTNIYQYETKLKLQKKEIRNEIFFHIIDQRIELILEQMKLKLDFHTNYNLRGLFHHHHRDDNRIGFINNLEIDSTRTKNYFNKKQLKLLYRGPSYVAPCQLQFLEKQYQPLQQQLLVDLVKKYPNDKKIFNMIEEKTKEEFFKLFSLSNGKIPSTILERAHNERQLISTIQQCLHTHGLILRRIADHTNRFYLIEEKLFHEQCQQYMKQHQDDYELVSSISNMETIVNQHIQKINMTLNFLNKDIYQQLVLQRNDIQLKNVYFLFDRSYVKPIFSMESNVTSKLSAYLDNLLRPTIEDILKDTFVDQDFDFIQRLQQPKCSSKLQQTTLLVRIKIQNFFNMFTYQSTVNRIIYLLVKHCKNQPINGVSMIAIETLLELYLKYTLFIYQDHIYSFNRGMSNQTHFNTLLSSLCLYYWITKKFNNNEFILQYADELFFTWNQSKDNLNTFLDTLKEFFYGDYIDLKIEYGQKITIQNIYLENYHGQFYTAIKSTSMILPYVTGYPKVKYQKWFRSTLIRLIQLSTNYQDFTRQRINMEICCLTSGYSHEFIENELQNFNRYFNVNIYQIQTNELIYQQLRSHLLKFPSRKSSNSIIQFTYLYDYGPYHEFKNTFSHIWSTYTNSHPILSLKQFKILFNVQHSFSLNNLLVQNKI</sequence>
<comment type="caution">
    <text evidence="1">The sequence shown here is derived from an EMBL/GenBank/DDBJ whole genome shotgun (WGS) entry which is preliminary data.</text>
</comment>
<organism evidence="1 2">
    <name type="scientific">Rotaria magnacalcarata</name>
    <dbReference type="NCBI Taxonomy" id="392030"/>
    <lineage>
        <taxon>Eukaryota</taxon>
        <taxon>Metazoa</taxon>
        <taxon>Spiralia</taxon>
        <taxon>Gnathifera</taxon>
        <taxon>Rotifera</taxon>
        <taxon>Eurotatoria</taxon>
        <taxon>Bdelloidea</taxon>
        <taxon>Philodinida</taxon>
        <taxon>Philodinidae</taxon>
        <taxon>Rotaria</taxon>
    </lineage>
</organism>
<evidence type="ECO:0000313" key="1">
    <source>
        <dbReference type="EMBL" id="CAF3849485.1"/>
    </source>
</evidence>